<dbReference type="AlphaFoldDB" id="A0A5B8ZEB1"/>
<name>A0A5B8ZEB1_CYTDA</name>
<dbReference type="RefSeq" id="WP_057772605.1">
    <property type="nucleotide sequence ID" value="NZ_CP042593.1"/>
</dbReference>
<dbReference type="Gene3D" id="3.20.20.450">
    <property type="entry name" value="EAL domain"/>
    <property type="match status" value="1"/>
</dbReference>
<dbReference type="InterPro" id="IPR050706">
    <property type="entry name" value="Cyclic-di-GMP_PDE-like"/>
</dbReference>
<dbReference type="SMART" id="SM00052">
    <property type="entry name" value="EAL"/>
    <property type="match status" value="1"/>
</dbReference>
<accession>A0A5B8ZEB1</accession>
<evidence type="ECO:0000313" key="2">
    <source>
        <dbReference type="EMBL" id="QED49836.1"/>
    </source>
</evidence>
<organism evidence="2 3">
    <name type="scientific">Cytobacillus dafuensis</name>
    <name type="common">Bacillus dafuensis</name>
    <dbReference type="NCBI Taxonomy" id="1742359"/>
    <lineage>
        <taxon>Bacteria</taxon>
        <taxon>Bacillati</taxon>
        <taxon>Bacillota</taxon>
        <taxon>Bacilli</taxon>
        <taxon>Bacillales</taxon>
        <taxon>Bacillaceae</taxon>
        <taxon>Cytobacillus</taxon>
    </lineage>
</organism>
<feature type="domain" description="EAL" evidence="1">
    <location>
        <begin position="5"/>
        <end position="254"/>
    </location>
</feature>
<keyword evidence="3" id="KW-1185">Reference proteome</keyword>
<dbReference type="PROSITE" id="PS50883">
    <property type="entry name" value="EAL"/>
    <property type="match status" value="1"/>
</dbReference>
<proteinExistence type="predicted"/>
<dbReference type="SUPFAM" id="SSF141868">
    <property type="entry name" value="EAL domain-like"/>
    <property type="match status" value="1"/>
</dbReference>
<dbReference type="Pfam" id="PF00563">
    <property type="entry name" value="EAL"/>
    <property type="match status" value="1"/>
</dbReference>
<dbReference type="KEGG" id="bda:FSZ17_22595"/>
<dbReference type="OrthoDB" id="581425at2"/>
<dbReference type="InterPro" id="IPR001633">
    <property type="entry name" value="EAL_dom"/>
</dbReference>
<dbReference type="STRING" id="1742359.GCA_001439625_02989"/>
<gene>
    <name evidence="2" type="ORF">FSZ17_22595</name>
</gene>
<evidence type="ECO:0000313" key="3">
    <source>
        <dbReference type="Proteomes" id="UP000321555"/>
    </source>
</evidence>
<protein>
    <submittedName>
        <fullName evidence="2">EAL domain-containing protein</fullName>
    </submittedName>
</protein>
<dbReference type="PANTHER" id="PTHR33121">
    <property type="entry name" value="CYCLIC DI-GMP PHOSPHODIESTERASE PDEF"/>
    <property type="match status" value="1"/>
</dbReference>
<reference evidence="3" key="1">
    <citation type="submission" date="2019-08" db="EMBL/GenBank/DDBJ databases">
        <authorList>
            <person name="Zheng X."/>
        </authorList>
    </citation>
    <scope>NUCLEOTIDE SEQUENCE [LARGE SCALE GENOMIC DNA]</scope>
    <source>
        <strain evidence="3">FJAT-25496</strain>
    </source>
</reference>
<dbReference type="EMBL" id="CP042593">
    <property type="protein sequence ID" value="QED49836.1"/>
    <property type="molecule type" value="Genomic_DNA"/>
</dbReference>
<dbReference type="PANTHER" id="PTHR33121:SF76">
    <property type="entry name" value="SIGNALING PROTEIN"/>
    <property type="match status" value="1"/>
</dbReference>
<dbReference type="InterPro" id="IPR035919">
    <property type="entry name" value="EAL_sf"/>
</dbReference>
<sequence>MKEEGCKIEPNIPSLIRDNSLFSEYQPLTNSSNDSVFAYEALMRTTPRINPLIVFQQAQIDGLLYELDIACISNAIKEFPKEYFGHYSLFINILPTTILHNEFKSFIHNLLIHYPMIEGQIVFEINENVVMESIWEQREFLNRLTFIKSLGFHIAFDDLPVSKASFHIIENLSPDFVKLDHTKSKGLSSSKEKQDLISLFLEYTDKKVKLVLEGIETEEDLLTAKRLGVPLLQGFYISMPKRLQMFDRVLEIEV</sequence>
<dbReference type="CDD" id="cd01948">
    <property type="entry name" value="EAL"/>
    <property type="match status" value="1"/>
</dbReference>
<evidence type="ECO:0000259" key="1">
    <source>
        <dbReference type="PROSITE" id="PS50883"/>
    </source>
</evidence>
<dbReference type="Proteomes" id="UP000321555">
    <property type="component" value="Chromosome"/>
</dbReference>
<dbReference type="GO" id="GO:0071111">
    <property type="term" value="F:cyclic-guanylate-specific phosphodiesterase activity"/>
    <property type="evidence" value="ECO:0007669"/>
    <property type="project" value="InterPro"/>
</dbReference>